<dbReference type="InterPro" id="IPR001304">
    <property type="entry name" value="C-type_lectin-like"/>
</dbReference>
<feature type="domain" description="C-type lectin" evidence="3">
    <location>
        <begin position="38"/>
        <end position="148"/>
    </location>
</feature>
<dbReference type="AlphaFoldDB" id="A0A226EZP9"/>
<feature type="signal peptide" evidence="2">
    <location>
        <begin position="1"/>
        <end position="25"/>
    </location>
</feature>
<proteinExistence type="predicted"/>
<organism evidence="4 5">
    <name type="scientific">Folsomia candida</name>
    <name type="common">Springtail</name>
    <dbReference type="NCBI Taxonomy" id="158441"/>
    <lineage>
        <taxon>Eukaryota</taxon>
        <taxon>Metazoa</taxon>
        <taxon>Ecdysozoa</taxon>
        <taxon>Arthropoda</taxon>
        <taxon>Hexapoda</taxon>
        <taxon>Collembola</taxon>
        <taxon>Entomobryomorpha</taxon>
        <taxon>Isotomoidea</taxon>
        <taxon>Isotomidae</taxon>
        <taxon>Proisotominae</taxon>
        <taxon>Folsomia</taxon>
    </lineage>
</organism>
<feature type="chain" id="PRO_5012963124" description="C-type lectin domain-containing protein" evidence="2">
    <location>
        <begin position="26"/>
        <end position="161"/>
    </location>
</feature>
<dbReference type="PANTHER" id="PTHR22799">
    <property type="entry name" value="TETRANECTIN-RELATED"/>
    <property type="match status" value="1"/>
</dbReference>
<dbReference type="InterPro" id="IPR016186">
    <property type="entry name" value="C-type_lectin-like/link_sf"/>
</dbReference>
<protein>
    <recommendedName>
        <fullName evidence="3">C-type lectin domain-containing protein</fullName>
    </recommendedName>
</protein>
<dbReference type="InterPro" id="IPR016187">
    <property type="entry name" value="CTDL_fold"/>
</dbReference>
<gene>
    <name evidence="4" type="ORF">Fcan01_02433</name>
</gene>
<dbReference type="CDD" id="cd00037">
    <property type="entry name" value="CLECT"/>
    <property type="match status" value="1"/>
</dbReference>
<dbReference type="Gene3D" id="3.10.100.10">
    <property type="entry name" value="Mannose-Binding Protein A, subunit A"/>
    <property type="match status" value="1"/>
</dbReference>
<reference evidence="4 5" key="1">
    <citation type="submission" date="2015-12" db="EMBL/GenBank/DDBJ databases">
        <title>The genome of Folsomia candida.</title>
        <authorList>
            <person name="Faddeeva A."/>
            <person name="Derks M.F."/>
            <person name="Anvar Y."/>
            <person name="Smit S."/>
            <person name="Van Straalen N."/>
            <person name="Roelofs D."/>
        </authorList>
    </citation>
    <scope>NUCLEOTIDE SEQUENCE [LARGE SCALE GENOMIC DNA]</scope>
    <source>
        <strain evidence="4 5">VU population</strain>
        <tissue evidence="4">Whole body</tissue>
    </source>
</reference>
<keyword evidence="2" id="KW-0732">Signal</keyword>
<comment type="caution">
    <text evidence="4">The sequence shown here is derived from an EMBL/GenBank/DDBJ whole genome shotgun (WGS) entry which is preliminary data.</text>
</comment>
<evidence type="ECO:0000313" key="4">
    <source>
        <dbReference type="EMBL" id="OXA63042.1"/>
    </source>
</evidence>
<dbReference type="Proteomes" id="UP000198287">
    <property type="component" value="Unassembled WGS sequence"/>
</dbReference>
<name>A0A226EZP9_FOLCA</name>
<dbReference type="PANTHER" id="PTHR22799:SF6">
    <property type="entry name" value="C-TYPE LECTIN DOMAIN FAMILY 4 MEMBER M-LIKE"/>
    <property type="match status" value="1"/>
</dbReference>
<dbReference type="OrthoDB" id="6727623at2759"/>
<evidence type="ECO:0000259" key="3">
    <source>
        <dbReference type="PROSITE" id="PS50041"/>
    </source>
</evidence>
<dbReference type="SUPFAM" id="SSF56436">
    <property type="entry name" value="C-type lectin-like"/>
    <property type="match status" value="1"/>
</dbReference>
<dbReference type="PROSITE" id="PS50041">
    <property type="entry name" value="C_TYPE_LECTIN_2"/>
    <property type="match status" value="1"/>
</dbReference>
<dbReference type="InterPro" id="IPR051663">
    <property type="entry name" value="CLec_Tetranectin-domain"/>
</dbReference>
<keyword evidence="5" id="KW-1185">Reference proteome</keyword>
<evidence type="ECO:0000256" key="2">
    <source>
        <dbReference type="SAM" id="SignalP"/>
    </source>
</evidence>
<dbReference type="GO" id="GO:0005615">
    <property type="term" value="C:extracellular space"/>
    <property type="evidence" value="ECO:0007669"/>
    <property type="project" value="TreeGrafter"/>
</dbReference>
<sequence length="161" mass="17927">MIERIVVHVTVSFLITLLLLGYGNAAPSSPCIQVAGSFGMKSFYMGNKEMNWFESLEYCHSLGMSLAVLSNNDEFEVISKYLQQCSYKQHLWVAATDLMKEGHFRWLASGKPVPRGGAKWLQGQPDGGVAQNCLLVNGVTGRWEDQSCGFLYSRPLCQNQP</sequence>
<dbReference type="OMA" id="IMEWIDA"/>
<dbReference type="SMART" id="SM00034">
    <property type="entry name" value="CLECT"/>
    <property type="match status" value="1"/>
</dbReference>
<dbReference type="GO" id="GO:0030246">
    <property type="term" value="F:carbohydrate binding"/>
    <property type="evidence" value="ECO:0007669"/>
    <property type="project" value="UniProtKB-KW"/>
</dbReference>
<dbReference type="Pfam" id="PF00059">
    <property type="entry name" value="Lectin_C"/>
    <property type="match status" value="1"/>
</dbReference>
<evidence type="ECO:0000313" key="5">
    <source>
        <dbReference type="Proteomes" id="UP000198287"/>
    </source>
</evidence>
<accession>A0A226EZP9</accession>
<dbReference type="EMBL" id="LNIX01000001">
    <property type="protein sequence ID" value="OXA63042.1"/>
    <property type="molecule type" value="Genomic_DNA"/>
</dbReference>
<keyword evidence="1" id="KW-0430">Lectin</keyword>
<evidence type="ECO:0000256" key="1">
    <source>
        <dbReference type="ARBA" id="ARBA00022734"/>
    </source>
</evidence>